<dbReference type="OrthoDB" id="218680at2"/>
<evidence type="ECO:0000256" key="4">
    <source>
        <dbReference type="SAM" id="MobiDB-lite"/>
    </source>
</evidence>
<comment type="subcellular location">
    <subcellularLocation>
        <location evidence="1">Secreted</location>
    </subcellularLocation>
</comment>
<dbReference type="EMBL" id="CP036259">
    <property type="protein sequence ID" value="QDR80260.1"/>
    <property type="molecule type" value="Genomic_DNA"/>
</dbReference>
<dbReference type="InterPro" id="IPR012334">
    <property type="entry name" value="Pectin_lyas_fold"/>
</dbReference>
<evidence type="ECO:0000256" key="3">
    <source>
        <dbReference type="ARBA" id="ARBA00022729"/>
    </source>
</evidence>
<feature type="domain" description="Filamentous haemagglutinin FhaB/tRNA nuclease CdiA-like TPS" evidence="5">
    <location>
        <begin position="53"/>
        <end position="165"/>
    </location>
</feature>
<name>A0A517DSC2_9FIRM</name>
<feature type="compositionally biased region" description="Low complexity" evidence="4">
    <location>
        <begin position="1013"/>
        <end position="1026"/>
    </location>
</feature>
<dbReference type="Pfam" id="PF05860">
    <property type="entry name" value="TPS"/>
    <property type="match status" value="1"/>
</dbReference>
<dbReference type="RefSeq" id="WP_144349874.1">
    <property type="nucleotide sequence ID" value="NZ_CP036259.1"/>
</dbReference>
<evidence type="ECO:0000313" key="7">
    <source>
        <dbReference type="Proteomes" id="UP000320776"/>
    </source>
</evidence>
<dbReference type="InterPro" id="IPR011050">
    <property type="entry name" value="Pectin_lyase_fold/virulence"/>
</dbReference>
<accession>A0A517DSC2</accession>
<dbReference type="KEGG" id="sted:SPTER_15800"/>
<evidence type="ECO:0000256" key="1">
    <source>
        <dbReference type="ARBA" id="ARBA00004613"/>
    </source>
</evidence>
<reference evidence="6 7" key="1">
    <citation type="submission" date="2019-02" db="EMBL/GenBank/DDBJ databases">
        <title>Closed genome of Sporomusa termitida DSM 4440.</title>
        <authorList>
            <person name="Poehlein A."/>
            <person name="Daniel R."/>
        </authorList>
    </citation>
    <scope>NUCLEOTIDE SEQUENCE [LARGE SCALE GENOMIC DNA]</scope>
    <source>
        <strain evidence="6 7">DSM 4440</strain>
    </source>
</reference>
<dbReference type="PANTHER" id="PTHR12338">
    <property type="entry name" value="AUTOTRANSPORTER"/>
    <property type="match status" value="1"/>
</dbReference>
<dbReference type="Gene3D" id="2.160.20.10">
    <property type="entry name" value="Single-stranded right-handed beta-helix, Pectin lyase-like"/>
    <property type="match status" value="1"/>
</dbReference>
<dbReference type="Proteomes" id="UP000320776">
    <property type="component" value="Chromosome"/>
</dbReference>
<keyword evidence="7" id="KW-1185">Reference proteome</keyword>
<proteinExistence type="predicted"/>
<dbReference type="PANTHER" id="PTHR12338:SF8">
    <property type="entry name" value="HEME_HEMOPEXIN-BINDING PROTEIN"/>
    <property type="match status" value="1"/>
</dbReference>
<feature type="region of interest" description="Disordered" evidence="4">
    <location>
        <begin position="1089"/>
        <end position="1154"/>
    </location>
</feature>
<sequence>MNRKWRREWGRQKKGQSAARSPTPGRSSLQTLAKIILPPVAAATLLLTAMLPAYANPTGGQITAGAGSISQSGNTTNISQTTNKLSIDWQSFNIGANETVNFLQPGASAIALNRVVGNNASSIYGKLNANGQVFLINTNGILFAPGSSVNVGGIVASTLNISDADFQKGKYDFTGNGGSVTNQGSITAGNGGYVALLGAQVSNQGVIVANQGTVALGAGSAATLDFHGDGLYSLAVTQAALDALAENHKLIQANGGQVFMTAKAASALAGSVLNNTGVIEAQSIGNANGIITLDGGSVGAVVNSGVLDASGKDAGQTGGTVKVLGNDLTLAAGTAIDVSGANGGGTVLLGGNEQGRGPEQNAAATTVANDVTINADAITAGDGGTIVVWSDGVTSFDGTASAKGGTSSGDGGFVETSGKRLKIGDNALITTAAANGKTGTWLLDPDGFTISAVGGDITGAELGSQLGSNNVTIASTSGRGYDGSINVNDTVNWSADTTLSLNATSKINVNAPITGSGASSGLALNAMLDININSPSSLQVNTLTANAAGNINFNAPQRWTNGGAWSFTGNNINVNDTVNWSAGILTLNAGKFVNLNAVMTAADQGSLAMNYNDDIDTSADADGNPTSKYGTLLGGLSPLFNKETGTYAGRIDFSGNTAGNPLTINGNQYTLITSIASPTLADGAANPHDISVINKNGGRGFYALAANLIAPDTDLTAYLSNNGAASYLITSISAGSVLEGLGNNIANLSLKNSSNTVAVSMIKNNYGTVRDLSLTNINFIGRRGATIFDSNDGRIINVAASGSLTISNPYNELATIIGGLVGGNSGLISGAYAKVDITAHSASNIGGLVGINYGVIQNSLAEGAVTLYADDYLWGSSAIGGFAGLNNGGSIFNSGATGNVTVGTDVNNGLAAVSGVGGFVGQNGYTFDAVIKPGYIDNSYATGNVSVSGGRVSNIGGFVGTSPATGSITNSASFGSVPAASSAVNSITNVGSFAGYLADTTVMAGNTYNPATSHSPNGVGSGNPSGLTSTTNTEPSSTQGPLSSNAQQAQQAAEARSEAKNLTDQAAAQQTTAGTYAAKDQAIAIAQASISEQSGQTEGNTLNPAEDRSEPDNLWQVSDDSSSYSADITAVQADGVEYQLEDAEYNDEDDDAKG</sequence>
<evidence type="ECO:0000259" key="5">
    <source>
        <dbReference type="SMART" id="SM00912"/>
    </source>
</evidence>
<evidence type="ECO:0000313" key="6">
    <source>
        <dbReference type="EMBL" id="QDR80260.1"/>
    </source>
</evidence>
<keyword evidence="2" id="KW-0964">Secreted</keyword>
<dbReference type="SUPFAM" id="SSF51126">
    <property type="entry name" value="Pectin lyase-like"/>
    <property type="match status" value="1"/>
</dbReference>
<evidence type="ECO:0000256" key="2">
    <source>
        <dbReference type="ARBA" id="ARBA00022525"/>
    </source>
</evidence>
<dbReference type="AlphaFoldDB" id="A0A517DSC2"/>
<dbReference type="NCBIfam" id="TIGR01901">
    <property type="entry name" value="adhes_NPXG"/>
    <property type="match status" value="1"/>
</dbReference>
<feature type="compositionally biased region" description="Polar residues" evidence="4">
    <location>
        <begin position="1115"/>
        <end position="1126"/>
    </location>
</feature>
<feature type="compositionally biased region" description="Acidic residues" evidence="4">
    <location>
        <begin position="1139"/>
        <end position="1154"/>
    </location>
</feature>
<keyword evidence="3" id="KW-0732">Signal</keyword>
<dbReference type="InterPro" id="IPR008638">
    <property type="entry name" value="FhaB/CdiA-like_TPS"/>
</dbReference>
<feature type="region of interest" description="Disordered" evidence="4">
    <location>
        <begin position="1008"/>
        <end position="1066"/>
    </location>
</feature>
<dbReference type="Gene3D" id="2.160.20.110">
    <property type="match status" value="1"/>
</dbReference>
<dbReference type="GO" id="GO:0005576">
    <property type="term" value="C:extracellular region"/>
    <property type="evidence" value="ECO:0007669"/>
    <property type="project" value="UniProtKB-SubCell"/>
</dbReference>
<dbReference type="SMART" id="SM00912">
    <property type="entry name" value="Haemagg_act"/>
    <property type="match status" value="1"/>
</dbReference>
<organism evidence="6 7">
    <name type="scientific">Sporomusa termitida</name>
    <dbReference type="NCBI Taxonomy" id="2377"/>
    <lineage>
        <taxon>Bacteria</taxon>
        <taxon>Bacillati</taxon>
        <taxon>Bacillota</taxon>
        <taxon>Negativicutes</taxon>
        <taxon>Selenomonadales</taxon>
        <taxon>Sporomusaceae</taxon>
        <taxon>Sporomusa</taxon>
    </lineage>
</organism>
<gene>
    <name evidence="6" type="ORF">SPTER_15800</name>
</gene>
<feature type="compositionally biased region" description="Polar residues" evidence="4">
    <location>
        <begin position="1027"/>
        <end position="1045"/>
    </location>
</feature>
<protein>
    <recommendedName>
        <fullName evidence="5">Filamentous haemagglutinin FhaB/tRNA nuclease CdiA-like TPS domain-containing protein</fullName>
    </recommendedName>
</protein>
<feature type="region of interest" description="Disordered" evidence="4">
    <location>
        <begin position="1"/>
        <end position="26"/>
    </location>
</feature>
<dbReference type="InterPro" id="IPR050909">
    <property type="entry name" value="Bact_Autotransporter_VF"/>
</dbReference>